<evidence type="ECO:0000313" key="10">
    <source>
        <dbReference type="EMBL" id="EHP47978.1"/>
    </source>
</evidence>
<feature type="binding site" evidence="7">
    <location>
        <begin position="13"/>
        <end position="20"/>
    </location>
    <ligand>
        <name>NADP(+)</name>
        <dbReference type="ChEBI" id="CHEBI:58349"/>
    </ligand>
</feature>
<feature type="binding site" evidence="7">
    <location>
        <position position="191"/>
    </location>
    <ligand>
        <name>substrate</name>
    </ligand>
</feature>
<name>H1DGJ4_9BACT</name>
<dbReference type="PROSITE" id="PS00069">
    <property type="entry name" value="G6P_DEHYDROGENASE"/>
    <property type="match status" value="1"/>
</dbReference>
<dbReference type="SUPFAM" id="SSF55347">
    <property type="entry name" value="Glyceraldehyde-3-phosphate dehydrogenase-like, C-terminal domain"/>
    <property type="match status" value="1"/>
</dbReference>
<dbReference type="PATRIC" id="fig|742817.3.peg.1464"/>
<comment type="similarity">
    <text evidence="2 7">Belongs to the glucose-6-phosphate dehydrogenase family.</text>
</comment>
<dbReference type="PANTHER" id="PTHR23429">
    <property type="entry name" value="GLUCOSE-6-PHOSPHATE 1-DEHYDROGENASE G6PD"/>
    <property type="match status" value="1"/>
</dbReference>
<evidence type="ECO:0000256" key="2">
    <source>
        <dbReference type="ARBA" id="ARBA00009975"/>
    </source>
</evidence>
<reference evidence="10 11" key="1">
    <citation type="submission" date="2012-01" db="EMBL/GenBank/DDBJ databases">
        <title>The Genome Sequence of Odoribacter laneus YIT 12061.</title>
        <authorList>
            <consortium name="The Broad Institute Genome Sequencing Platform"/>
            <person name="Earl A."/>
            <person name="Ward D."/>
            <person name="Feldgarden M."/>
            <person name="Gevers D."/>
            <person name="Morotomi M."/>
            <person name="Young S.K."/>
            <person name="Zeng Q."/>
            <person name="Gargeya S."/>
            <person name="Fitzgerald M."/>
            <person name="Haas B."/>
            <person name="Abouelleil A."/>
            <person name="Alvarado L."/>
            <person name="Arachchi H.M."/>
            <person name="Berlin A."/>
            <person name="Chapman S.B."/>
            <person name="Gearin G."/>
            <person name="Goldberg J."/>
            <person name="Griggs A."/>
            <person name="Gujja S."/>
            <person name="Hansen M."/>
            <person name="Heiman D."/>
            <person name="Howarth C."/>
            <person name="Larimer J."/>
            <person name="Lui A."/>
            <person name="MacDonald P.J.P."/>
            <person name="McCowen C."/>
            <person name="Montmayeur A."/>
            <person name="Murphy C."/>
            <person name="Neiman D."/>
            <person name="Pearson M."/>
            <person name="Priest M."/>
            <person name="Roberts A."/>
            <person name="Saif S."/>
            <person name="Shea T."/>
            <person name="Sisk P."/>
            <person name="Stolte C."/>
            <person name="Sykes S."/>
            <person name="Wortman J."/>
            <person name="Nusbaum C."/>
            <person name="Birren B."/>
        </authorList>
    </citation>
    <scope>NUCLEOTIDE SEQUENCE [LARGE SCALE GENOMIC DNA]</scope>
    <source>
        <strain evidence="10 11">YIT 12061</strain>
    </source>
</reference>
<dbReference type="InterPro" id="IPR036291">
    <property type="entry name" value="NAD(P)-bd_dom_sf"/>
</dbReference>
<dbReference type="EMBL" id="ADMC01000021">
    <property type="protein sequence ID" value="EHP47978.1"/>
    <property type="molecule type" value="Genomic_DNA"/>
</dbReference>
<feature type="domain" description="Glucose-6-phosphate dehydrogenase C-terminal" evidence="9">
    <location>
        <begin position="198"/>
        <end position="494"/>
    </location>
</feature>
<sequence>MKQMKTLIMVIFGGSGDLTKRKLMPSLYLLFSRKQMPPNFAILGVARTKYTDESYRKHIKENLKKYIKPQEFDSSCADSFLNTVFYKTMDPSIADHYPLLKQRLSQLDKLIGNPGNYLYYLATPPVLYETIPLLLQSVDLNKPSPGHEGYKRIIVEKPFGHNLESAKQLDSLYTSIFEENQIYRIDHFLGKETVQNMLALRFANVVLEPLWNRNYIHHIEITAVENMGIEQRGGFYDKAGALRDMVQSHLLQLLAVCAMEPPVSFDADSFRNEVVKVYQSLKPLTASEIRNQIVRGQYTASENGKQHRVAYREEEKVDSHSRTETYVAMKLNIANWRWDGVPFYIRTGKQMPTLVTEIVIHFKPTPHIMFSRLTHCPLPNRMIIRLNPNEGVVFTLSMKIPGAGFNMGQVPIEFTYDSLGGVPSGDAYARLLEDCMQGENTLFTRSDAVEASWRFLDPVLKIWEKDSKIPLHNYAAGSWGPVAADRIIKADGNWSNPCKNLTNTNLYCEL</sequence>
<evidence type="ECO:0000259" key="8">
    <source>
        <dbReference type="Pfam" id="PF00479"/>
    </source>
</evidence>
<dbReference type="AlphaFoldDB" id="H1DGJ4"/>
<dbReference type="InterPro" id="IPR019796">
    <property type="entry name" value="G6P_DH_AS"/>
</dbReference>
<dbReference type="Pfam" id="PF02781">
    <property type="entry name" value="G6PD_C"/>
    <property type="match status" value="1"/>
</dbReference>
<evidence type="ECO:0000313" key="11">
    <source>
        <dbReference type="Proteomes" id="UP000004892"/>
    </source>
</evidence>
<feature type="binding site" evidence="7">
    <location>
        <position position="157"/>
    </location>
    <ligand>
        <name>NADP(+)</name>
        <dbReference type="ChEBI" id="CHEBI:58349"/>
    </ligand>
</feature>
<dbReference type="SUPFAM" id="SSF51735">
    <property type="entry name" value="NAD(P)-binding Rossmann-fold domains"/>
    <property type="match status" value="1"/>
</dbReference>
<feature type="binding site" evidence="7">
    <location>
        <position position="47"/>
    </location>
    <ligand>
        <name>NADP(+)</name>
        <dbReference type="ChEBI" id="CHEBI:58349"/>
    </ligand>
</feature>
<dbReference type="GO" id="GO:0004345">
    <property type="term" value="F:glucose-6-phosphate dehydrogenase activity"/>
    <property type="evidence" value="ECO:0007669"/>
    <property type="project" value="UniProtKB-UniRule"/>
</dbReference>
<protein>
    <recommendedName>
        <fullName evidence="7">Glucose-6-phosphate 1-dehydrogenase</fullName>
        <shortName evidence="7">G6PD</shortName>
        <ecNumber evidence="7">1.1.1.49</ecNumber>
    </recommendedName>
</protein>
<dbReference type="Proteomes" id="UP000004892">
    <property type="component" value="Unassembled WGS sequence"/>
</dbReference>
<evidence type="ECO:0000256" key="7">
    <source>
        <dbReference type="HAMAP-Rule" id="MF_00966"/>
    </source>
</evidence>
<evidence type="ECO:0000256" key="1">
    <source>
        <dbReference type="ARBA" id="ARBA00004937"/>
    </source>
</evidence>
<accession>H1DGJ4</accession>
<comment type="function">
    <text evidence="7">Catalyzes the oxidation of glucose 6-phosphate to 6-phosphogluconolactone.</text>
</comment>
<feature type="binding site" evidence="7">
    <location>
        <position position="244"/>
    </location>
    <ligand>
        <name>substrate</name>
    </ligand>
</feature>
<proteinExistence type="inferred from homology"/>
<organism evidence="10 11">
    <name type="scientific">Odoribacter laneus YIT 12061</name>
    <dbReference type="NCBI Taxonomy" id="742817"/>
    <lineage>
        <taxon>Bacteria</taxon>
        <taxon>Pseudomonadati</taxon>
        <taxon>Bacteroidota</taxon>
        <taxon>Bacteroidia</taxon>
        <taxon>Bacteroidales</taxon>
        <taxon>Odoribacteraceae</taxon>
        <taxon>Odoribacter</taxon>
    </lineage>
</organism>
<dbReference type="InterPro" id="IPR022674">
    <property type="entry name" value="G6P_DH_NAD-bd"/>
</dbReference>
<dbReference type="GO" id="GO:0009051">
    <property type="term" value="P:pentose-phosphate shunt, oxidative branch"/>
    <property type="evidence" value="ECO:0007669"/>
    <property type="project" value="TreeGrafter"/>
</dbReference>
<feature type="binding site" evidence="7">
    <location>
        <position position="225"/>
    </location>
    <ligand>
        <name>substrate</name>
    </ligand>
</feature>
<evidence type="ECO:0000256" key="5">
    <source>
        <dbReference type="ARBA" id="ARBA00023002"/>
    </source>
</evidence>
<comment type="caution">
    <text evidence="7">Lacks conserved residue(s) required for the propagation of feature annotation.</text>
</comment>
<dbReference type="GO" id="GO:0050661">
    <property type="term" value="F:NADP binding"/>
    <property type="evidence" value="ECO:0007669"/>
    <property type="project" value="UniProtKB-UniRule"/>
</dbReference>
<dbReference type="UniPathway" id="UPA00115">
    <property type="reaction ID" value="UER00408"/>
</dbReference>
<evidence type="ECO:0000256" key="3">
    <source>
        <dbReference type="ARBA" id="ARBA00022526"/>
    </source>
</evidence>
<dbReference type="Gene3D" id="3.40.50.720">
    <property type="entry name" value="NAD(P)-binding Rossmann-like Domain"/>
    <property type="match status" value="1"/>
</dbReference>
<feature type="domain" description="Glucose-6-phosphate dehydrogenase NAD-binding" evidence="8">
    <location>
        <begin position="10"/>
        <end position="196"/>
    </location>
</feature>
<dbReference type="PRINTS" id="PR00079">
    <property type="entry name" value="G6PDHDRGNASE"/>
</dbReference>
<dbReference type="InterPro" id="IPR001282">
    <property type="entry name" value="G6P_DH"/>
</dbReference>
<dbReference type="EC" id="1.1.1.49" evidence="7"/>
<dbReference type="eggNOG" id="COG0364">
    <property type="taxonomic scope" value="Bacteria"/>
</dbReference>
<keyword evidence="4 7" id="KW-0521">NADP</keyword>
<dbReference type="InterPro" id="IPR022675">
    <property type="entry name" value="G6P_DH_C"/>
</dbReference>
<dbReference type="Gene3D" id="3.30.360.10">
    <property type="entry name" value="Dihydrodipicolinate Reductase, domain 2"/>
    <property type="match status" value="1"/>
</dbReference>
<dbReference type="PIRSF" id="PIRSF000110">
    <property type="entry name" value="G6PD"/>
    <property type="match status" value="1"/>
</dbReference>
<evidence type="ECO:0000259" key="9">
    <source>
        <dbReference type="Pfam" id="PF02781"/>
    </source>
</evidence>
<keyword evidence="6 7" id="KW-0119">Carbohydrate metabolism</keyword>
<dbReference type="HOGENOM" id="CLU_013524_5_0_10"/>
<keyword evidence="11" id="KW-1185">Reference proteome</keyword>
<dbReference type="GO" id="GO:0006006">
    <property type="term" value="P:glucose metabolic process"/>
    <property type="evidence" value="ECO:0007669"/>
    <property type="project" value="UniProtKB-KW"/>
</dbReference>
<dbReference type="PANTHER" id="PTHR23429:SF0">
    <property type="entry name" value="GLUCOSE-6-PHOSPHATE 1-DEHYDROGENASE"/>
    <property type="match status" value="1"/>
</dbReference>
<dbReference type="NCBIfam" id="TIGR00871">
    <property type="entry name" value="zwf"/>
    <property type="match status" value="1"/>
</dbReference>
<dbReference type="HAMAP" id="MF_00966">
    <property type="entry name" value="G6PD"/>
    <property type="match status" value="1"/>
</dbReference>
<gene>
    <name evidence="7" type="primary">zwf</name>
    <name evidence="10" type="ORF">HMPREF9449_01380</name>
</gene>
<comment type="pathway">
    <text evidence="1 7">Carbohydrate degradation; pentose phosphate pathway; D-ribulose 5-phosphate from D-glucose 6-phosphate (oxidative stage): step 1/3.</text>
</comment>
<comment type="caution">
    <text evidence="10">The sequence shown here is derived from an EMBL/GenBank/DDBJ whole genome shotgun (WGS) entry which is preliminary data.</text>
</comment>
<feature type="binding site" evidence="7">
    <location>
        <position position="349"/>
    </location>
    <ligand>
        <name>substrate</name>
    </ligand>
</feature>
<feature type="binding site" evidence="7">
    <location>
        <position position="187"/>
    </location>
    <ligand>
        <name>substrate</name>
    </ligand>
</feature>
<evidence type="ECO:0000256" key="6">
    <source>
        <dbReference type="ARBA" id="ARBA00023277"/>
    </source>
</evidence>
<dbReference type="GO" id="GO:0005829">
    <property type="term" value="C:cytosol"/>
    <property type="evidence" value="ECO:0007669"/>
    <property type="project" value="TreeGrafter"/>
</dbReference>
<evidence type="ECO:0000256" key="4">
    <source>
        <dbReference type="ARBA" id="ARBA00022857"/>
    </source>
</evidence>
<keyword evidence="3 7" id="KW-0313">Glucose metabolism</keyword>
<dbReference type="STRING" id="742817.HMPREF9449_01380"/>
<dbReference type="Pfam" id="PF00479">
    <property type="entry name" value="G6PD_N"/>
    <property type="match status" value="1"/>
</dbReference>
<comment type="catalytic activity">
    <reaction evidence="7">
        <text>D-glucose 6-phosphate + NADP(+) = 6-phospho-D-glucono-1,5-lactone + NADPH + H(+)</text>
        <dbReference type="Rhea" id="RHEA:15841"/>
        <dbReference type="ChEBI" id="CHEBI:15378"/>
        <dbReference type="ChEBI" id="CHEBI:57783"/>
        <dbReference type="ChEBI" id="CHEBI:57955"/>
        <dbReference type="ChEBI" id="CHEBI:58349"/>
        <dbReference type="ChEBI" id="CHEBI:61548"/>
        <dbReference type="EC" id="1.1.1.49"/>
    </reaction>
</comment>
<keyword evidence="5 7" id="KW-0560">Oxidoreductase</keyword>
<feature type="active site" description="Proton acceptor" evidence="7">
    <location>
        <position position="249"/>
    </location>
</feature>